<dbReference type="GeneID" id="37639911"/>
<accession>A0A346PIV6</accession>
<dbReference type="InterPro" id="IPR036388">
    <property type="entry name" value="WH-like_DNA-bd_sf"/>
</dbReference>
<dbReference type="RefSeq" id="WP_323368558.1">
    <property type="nucleotide sequence ID" value="NZ_CP024047.1"/>
</dbReference>
<protein>
    <submittedName>
        <fullName evidence="2">Transcriptional regulator, ArsR family</fullName>
    </submittedName>
</protein>
<dbReference type="Proteomes" id="UP000258707">
    <property type="component" value="Chromosome"/>
</dbReference>
<gene>
    <name evidence="2" type="ORF">AArc1_3145</name>
</gene>
<dbReference type="AlphaFoldDB" id="A0A346PIV6"/>
<feature type="domain" description="DUF7344" evidence="1">
    <location>
        <begin position="133"/>
        <end position="196"/>
    </location>
</feature>
<organism evidence="2 3">
    <name type="scientific">Natrarchaeobaculum sulfurireducens</name>
    <dbReference type="NCBI Taxonomy" id="2044521"/>
    <lineage>
        <taxon>Archaea</taxon>
        <taxon>Methanobacteriati</taxon>
        <taxon>Methanobacteriota</taxon>
        <taxon>Stenosarchaea group</taxon>
        <taxon>Halobacteria</taxon>
        <taxon>Halobacteriales</taxon>
        <taxon>Natrialbaceae</taxon>
        <taxon>Natrarchaeobaculum</taxon>
    </lineage>
</organism>
<dbReference type="KEGG" id="nan:AArc1_3145"/>
<dbReference type="Gene3D" id="1.10.10.10">
    <property type="entry name" value="Winged helix-like DNA-binding domain superfamily/Winged helix DNA-binding domain"/>
    <property type="match status" value="1"/>
</dbReference>
<name>A0A346PIV6_9EURY</name>
<dbReference type="Pfam" id="PF24035">
    <property type="entry name" value="DUF7344"/>
    <property type="match status" value="2"/>
</dbReference>
<sequence length="204" mass="22533">MMSLDAPLDTTGESAPLSDVPRERYEVFRHPQRLYLLEFLDDNGRQSLADLTTELLERAGADPSNGQRRHEVRIDLVHAHLPKLDAAGLVDWDLETGAELVVEPPATPAIFSTLLEADHDVEELVSEVVDPVRLRLLELVDDDQPRSLEELASTLAACESAAPADPERAKIVLHHSHLPALEGVDLLTYDRDSRQVAVADDSAR</sequence>
<feature type="domain" description="DUF7344" evidence="1">
    <location>
        <begin position="25"/>
        <end position="97"/>
    </location>
</feature>
<reference evidence="3" key="1">
    <citation type="submission" date="2017-10" db="EMBL/GenBank/DDBJ databases">
        <title>Phenotypic and genomic properties of facultatively anaerobic sulfur-reducing natronoarchaea from hypersaline soda lakes.</title>
        <authorList>
            <person name="Sorokin D.Y."/>
            <person name="Kublanov I.V."/>
            <person name="Roman P."/>
            <person name="Sinninghe Damste J.S."/>
            <person name="Golyshin P.N."/>
            <person name="Rojo D."/>
            <person name="Ciordia S."/>
            <person name="Mena Md.C."/>
            <person name="Ferrer M."/>
            <person name="Messina E."/>
            <person name="Smedile F."/>
            <person name="La Spada G."/>
            <person name="La Cono V."/>
            <person name="Yakimov M.M."/>
        </authorList>
    </citation>
    <scope>NUCLEOTIDE SEQUENCE [LARGE SCALE GENOMIC DNA]</scope>
    <source>
        <strain evidence="3">AArc1</strain>
    </source>
</reference>
<evidence type="ECO:0000313" key="2">
    <source>
        <dbReference type="EMBL" id="AXR79451.1"/>
    </source>
</evidence>
<evidence type="ECO:0000313" key="3">
    <source>
        <dbReference type="Proteomes" id="UP000258707"/>
    </source>
</evidence>
<evidence type="ECO:0000259" key="1">
    <source>
        <dbReference type="Pfam" id="PF24035"/>
    </source>
</evidence>
<dbReference type="InterPro" id="IPR055768">
    <property type="entry name" value="DUF7344"/>
</dbReference>
<proteinExistence type="predicted"/>
<dbReference type="EMBL" id="CP024047">
    <property type="protein sequence ID" value="AXR79451.1"/>
    <property type="molecule type" value="Genomic_DNA"/>
</dbReference>